<keyword evidence="6 11" id="KW-0732">Signal</keyword>
<dbReference type="GO" id="GO:0004674">
    <property type="term" value="F:protein serine/threonine kinase activity"/>
    <property type="evidence" value="ECO:0007669"/>
    <property type="project" value="UniProtKB-KW"/>
</dbReference>
<name>A0A075B4F0_ROZAC</name>
<dbReference type="SUPFAM" id="SSF50998">
    <property type="entry name" value="Quinoprotein alcohol dehydrogenase-like"/>
    <property type="match status" value="1"/>
</dbReference>
<reference evidence="14 15" key="1">
    <citation type="journal article" date="2013" name="Curr. Biol.">
        <title>Shared signatures of parasitism and phylogenomics unite Cryptomycota and microsporidia.</title>
        <authorList>
            <person name="James T.Y."/>
            <person name="Pelin A."/>
            <person name="Bonen L."/>
            <person name="Ahrendt S."/>
            <person name="Sain D."/>
            <person name="Corradi N."/>
            <person name="Stajich J.E."/>
        </authorList>
    </citation>
    <scope>NUCLEOTIDE SEQUENCE [LARGE SCALE GENOMIC DNA]</scope>
    <source>
        <strain evidence="14 15">CSF55</strain>
    </source>
</reference>
<dbReference type="GO" id="GO:0006397">
    <property type="term" value="P:mRNA processing"/>
    <property type="evidence" value="ECO:0007669"/>
    <property type="project" value="InterPro"/>
</dbReference>
<evidence type="ECO:0000256" key="10">
    <source>
        <dbReference type="ARBA" id="ARBA00022989"/>
    </source>
</evidence>
<dbReference type="Pfam" id="PF00069">
    <property type="entry name" value="Pkinase"/>
    <property type="match status" value="1"/>
</dbReference>
<dbReference type="STRING" id="988480.A0A075B4F0"/>
<dbReference type="InterPro" id="IPR045133">
    <property type="entry name" value="IRE1/2-like"/>
</dbReference>
<evidence type="ECO:0000313" key="14">
    <source>
        <dbReference type="EMBL" id="EPZ36087.1"/>
    </source>
</evidence>
<dbReference type="InterPro" id="IPR011047">
    <property type="entry name" value="Quinoprotein_ADH-like_sf"/>
</dbReference>
<dbReference type="EC" id="2.7.11.1" evidence="2"/>
<dbReference type="GO" id="GO:0051082">
    <property type="term" value="F:unfolded protein binding"/>
    <property type="evidence" value="ECO:0007669"/>
    <property type="project" value="TreeGrafter"/>
</dbReference>
<dbReference type="GO" id="GO:0005524">
    <property type="term" value="F:ATP binding"/>
    <property type="evidence" value="ECO:0007669"/>
    <property type="project" value="UniProtKB-KW"/>
</dbReference>
<dbReference type="GO" id="GO:0070059">
    <property type="term" value="P:intrinsic apoptotic signaling pathway in response to endoplasmic reticulum stress"/>
    <property type="evidence" value="ECO:0007669"/>
    <property type="project" value="TreeGrafter"/>
</dbReference>
<dbReference type="Gene3D" id="3.30.200.20">
    <property type="entry name" value="Phosphorylase Kinase, domain 1"/>
    <property type="match status" value="1"/>
</dbReference>
<dbReference type="Proteomes" id="UP000030755">
    <property type="component" value="Unassembled WGS sequence"/>
</dbReference>
<dbReference type="Gene3D" id="2.130.10.10">
    <property type="entry name" value="YVTN repeat-like/Quinoprotein amine dehydrogenase"/>
    <property type="match status" value="1"/>
</dbReference>
<dbReference type="SMART" id="SM00580">
    <property type="entry name" value="PUG"/>
    <property type="match status" value="1"/>
</dbReference>
<evidence type="ECO:0000313" key="15">
    <source>
        <dbReference type="Proteomes" id="UP000030755"/>
    </source>
</evidence>
<keyword evidence="8 14" id="KW-0418">Kinase</keyword>
<proteinExistence type="predicted"/>
<dbReference type="InterPro" id="IPR010513">
    <property type="entry name" value="KEN_dom"/>
</dbReference>
<dbReference type="PANTHER" id="PTHR13954:SF6">
    <property type="entry name" value="NON-SPECIFIC SERINE_THREONINE PROTEIN KINASE"/>
    <property type="match status" value="1"/>
</dbReference>
<dbReference type="HOGENOM" id="CLU_413402_0_0_1"/>
<dbReference type="AlphaFoldDB" id="A0A075B4F0"/>
<dbReference type="PROSITE" id="PS51392">
    <property type="entry name" value="KEN"/>
    <property type="match status" value="1"/>
</dbReference>
<feature type="signal peptide" evidence="11">
    <location>
        <begin position="1"/>
        <end position="17"/>
    </location>
</feature>
<keyword evidence="9" id="KW-0067">ATP-binding</keyword>
<dbReference type="InterPro" id="IPR011009">
    <property type="entry name" value="Kinase-like_dom_sf"/>
</dbReference>
<feature type="chain" id="PRO_5001705036" description="non-specific serine/threonine protein kinase" evidence="11">
    <location>
        <begin position="18"/>
        <end position="664"/>
    </location>
</feature>
<dbReference type="GO" id="GO:0036498">
    <property type="term" value="P:IRE1-mediated unfolded protein response"/>
    <property type="evidence" value="ECO:0007669"/>
    <property type="project" value="TreeGrafter"/>
</dbReference>
<protein>
    <recommendedName>
        <fullName evidence="2">non-specific serine/threonine protein kinase</fullName>
        <ecNumber evidence="2">2.7.11.1</ecNumber>
    </recommendedName>
</protein>
<keyword evidence="10" id="KW-1133">Transmembrane helix</keyword>
<evidence type="ECO:0000259" key="12">
    <source>
        <dbReference type="PROSITE" id="PS50011"/>
    </source>
</evidence>
<dbReference type="PANTHER" id="PTHR13954">
    <property type="entry name" value="IRE1-RELATED"/>
    <property type="match status" value="1"/>
</dbReference>
<dbReference type="InterPro" id="IPR008271">
    <property type="entry name" value="Ser/Thr_kinase_AS"/>
</dbReference>
<dbReference type="PROSITE" id="PS50011">
    <property type="entry name" value="PROTEIN_KINASE_DOM"/>
    <property type="match status" value="1"/>
</dbReference>
<feature type="domain" description="Protein kinase" evidence="12">
    <location>
        <begin position="269"/>
        <end position="536"/>
    </location>
</feature>
<evidence type="ECO:0000259" key="13">
    <source>
        <dbReference type="PROSITE" id="PS51392"/>
    </source>
</evidence>
<dbReference type="EMBL" id="KE560662">
    <property type="protein sequence ID" value="EPZ36087.1"/>
    <property type="molecule type" value="Genomic_DNA"/>
</dbReference>
<dbReference type="InterPro" id="IPR000719">
    <property type="entry name" value="Prot_kinase_dom"/>
</dbReference>
<evidence type="ECO:0000256" key="5">
    <source>
        <dbReference type="ARBA" id="ARBA00022692"/>
    </source>
</evidence>
<keyword evidence="5" id="KW-0812">Transmembrane</keyword>
<dbReference type="GO" id="GO:0004521">
    <property type="term" value="F:RNA endonuclease activity"/>
    <property type="evidence" value="ECO:0007669"/>
    <property type="project" value="InterPro"/>
</dbReference>
<dbReference type="PROSITE" id="PS51257">
    <property type="entry name" value="PROKAR_LIPOPROTEIN"/>
    <property type="match status" value="1"/>
</dbReference>
<evidence type="ECO:0000256" key="8">
    <source>
        <dbReference type="ARBA" id="ARBA00022777"/>
    </source>
</evidence>
<dbReference type="PROSITE" id="PS00108">
    <property type="entry name" value="PROTEIN_KINASE_ST"/>
    <property type="match status" value="1"/>
</dbReference>
<dbReference type="Gene3D" id="1.10.510.10">
    <property type="entry name" value="Transferase(Phosphotransferase) domain 1"/>
    <property type="match status" value="1"/>
</dbReference>
<dbReference type="SUPFAM" id="SSF56112">
    <property type="entry name" value="Protein kinase-like (PK-like)"/>
    <property type="match status" value="1"/>
</dbReference>
<dbReference type="InterPro" id="IPR038357">
    <property type="entry name" value="KEN_sf"/>
</dbReference>
<keyword evidence="10" id="KW-0472">Membrane</keyword>
<sequence>MKFTFLPFWLFVTFVGCDLPQKIKLDAQKDFIFVTSLDGDLMALSIANGDLKWKTNILTPTVNQDTKLINQEYYIDPSGYGHLYSLDADKRLIKWQNSIPELVAQSPVQISKDLIVGHKTGSIYSLDSRNGNIDILLHNELEVDSTSCDLKSENSIIIGRNDRLAWSVSIAAPISNAFYMLKGYDAVPVSIHSSKTSKILYKHLSGITLILPMSNKENKLLGHVSSDLVVYRKKNELLEHFKGDKKVEKWDQQLIVSDRSHLKIPWLYLALFFMASYGSHGTVVFKGYFDGREVAVKRMLLDFIDSGGQEVALLKETDEHPNVVRYFCKEECDQFLYIALELCSASLQDLFEKQEELASLLKLVDKNQIVVDVLNGVSHLHKMNIVHRDLKPANILINSKGRCLITDFGLSKKLKMGQSSFMPTFYAGTIGWRAPEILLVVNSSSNSSSETFRAKYLSRMTKSVDLFSLGCMIHYVLTDGKHPFGDGHEREANIISSKLSLDENLSPLAANLISKLIRNIPSQRISAEEALLHPYFWNANKCLNFIQEVSDFTDKLDKGDHRLHSLEKRNLHVYEKEWTRKLDRIFLLDIFQFRNYDQKSLKDLLRRHHYHEIDPQVQKIIGSLPNGYWTYFSSRFPNLLLQVYEYIIAMNLHLENPFHQFFIN</sequence>
<evidence type="ECO:0000256" key="11">
    <source>
        <dbReference type="SAM" id="SignalP"/>
    </source>
</evidence>
<dbReference type="FunFam" id="3.30.200.20:FF:000077">
    <property type="entry name" value="Putative Serine/threonine-protein kinase/endoribonuclease IRE1"/>
    <property type="match status" value="1"/>
</dbReference>
<evidence type="ECO:0000256" key="9">
    <source>
        <dbReference type="ARBA" id="ARBA00022840"/>
    </source>
</evidence>
<gene>
    <name evidence="14" type="ORF">O9G_003659</name>
</gene>
<organism evidence="14 15">
    <name type="scientific">Rozella allomycis (strain CSF55)</name>
    <dbReference type="NCBI Taxonomy" id="988480"/>
    <lineage>
        <taxon>Eukaryota</taxon>
        <taxon>Fungi</taxon>
        <taxon>Fungi incertae sedis</taxon>
        <taxon>Cryptomycota</taxon>
        <taxon>Cryptomycota incertae sedis</taxon>
        <taxon>Rozella</taxon>
    </lineage>
</organism>
<evidence type="ECO:0000256" key="6">
    <source>
        <dbReference type="ARBA" id="ARBA00022729"/>
    </source>
</evidence>
<evidence type="ECO:0000256" key="1">
    <source>
        <dbReference type="ARBA" id="ARBA00004479"/>
    </source>
</evidence>
<dbReference type="GO" id="GO:1990604">
    <property type="term" value="C:IRE1-TRAF2-ASK1 complex"/>
    <property type="evidence" value="ECO:0007669"/>
    <property type="project" value="TreeGrafter"/>
</dbReference>
<accession>A0A075B4F0</accession>
<keyword evidence="7" id="KW-0547">Nucleotide-binding</keyword>
<evidence type="ECO:0000256" key="2">
    <source>
        <dbReference type="ARBA" id="ARBA00012513"/>
    </source>
</evidence>
<evidence type="ECO:0000256" key="3">
    <source>
        <dbReference type="ARBA" id="ARBA00022527"/>
    </source>
</evidence>
<dbReference type="Gene3D" id="1.20.1440.180">
    <property type="entry name" value="KEN domain"/>
    <property type="match status" value="1"/>
</dbReference>
<comment type="subcellular location">
    <subcellularLocation>
        <location evidence="1">Membrane</location>
        <topology evidence="1">Single-pass type I membrane protein</topology>
    </subcellularLocation>
</comment>
<keyword evidence="15" id="KW-1185">Reference proteome</keyword>
<feature type="domain" description="KEN" evidence="13">
    <location>
        <begin position="539"/>
        <end position="664"/>
    </location>
</feature>
<evidence type="ECO:0000256" key="7">
    <source>
        <dbReference type="ARBA" id="ARBA00022741"/>
    </source>
</evidence>
<dbReference type="OrthoDB" id="63989at2759"/>
<dbReference type="InterPro" id="IPR015943">
    <property type="entry name" value="WD40/YVTN_repeat-like_dom_sf"/>
</dbReference>
<keyword evidence="4" id="KW-0808">Transferase</keyword>
<dbReference type="Pfam" id="PF06479">
    <property type="entry name" value="Ribonuc_2-5A"/>
    <property type="match status" value="1"/>
</dbReference>
<evidence type="ECO:0000256" key="4">
    <source>
        <dbReference type="ARBA" id="ARBA00022679"/>
    </source>
</evidence>
<dbReference type="SMART" id="SM00220">
    <property type="entry name" value="S_TKc"/>
    <property type="match status" value="1"/>
</dbReference>
<keyword evidence="3" id="KW-0723">Serine/threonine-protein kinase</keyword>